<evidence type="ECO:0000313" key="17">
    <source>
        <dbReference type="Proteomes" id="UP001187343"/>
    </source>
</evidence>
<dbReference type="Pfam" id="PF20805">
    <property type="entry name" value="Integrin_A_Ig_2"/>
    <property type="match status" value="1"/>
</dbReference>
<dbReference type="Gene3D" id="2.60.40.1460">
    <property type="entry name" value="Integrin domains. Chain A, domain 2"/>
    <property type="match status" value="1"/>
</dbReference>
<dbReference type="GO" id="GO:0008305">
    <property type="term" value="C:integrin complex"/>
    <property type="evidence" value="ECO:0007669"/>
    <property type="project" value="InterPro"/>
</dbReference>
<dbReference type="InterPro" id="IPR036465">
    <property type="entry name" value="vWFA_dom_sf"/>
</dbReference>
<dbReference type="SUPFAM" id="SSF53300">
    <property type="entry name" value="vWA-like"/>
    <property type="match status" value="1"/>
</dbReference>
<dbReference type="GO" id="GO:0098609">
    <property type="term" value="P:cell-cell adhesion"/>
    <property type="evidence" value="ECO:0007669"/>
    <property type="project" value="TreeGrafter"/>
</dbReference>
<evidence type="ECO:0000256" key="5">
    <source>
        <dbReference type="ARBA" id="ARBA00022729"/>
    </source>
</evidence>
<accession>A0AA88PC66</accession>
<keyword evidence="4" id="KW-0479">Metal-binding</keyword>
<dbReference type="Gene3D" id="2.60.40.1510">
    <property type="entry name" value="ntegrin, alpha v. Chain A, domain 3"/>
    <property type="match status" value="1"/>
</dbReference>
<dbReference type="Gene3D" id="3.40.50.410">
    <property type="entry name" value="von Willebrand factor, type A domain"/>
    <property type="match status" value="1"/>
</dbReference>
<dbReference type="GO" id="GO:0033627">
    <property type="term" value="P:cell adhesion mediated by integrin"/>
    <property type="evidence" value="ECO:0007669"/>
    <property type="project" value="TreeGrafter"/>
</dbReference>
<dbReference type="Pfam" id="PF01839">
    <property type="entry name" value="FG-GAP"/>
    <property type="match status" value="1"/>
</dbReference>
<dbReference type="PROSITE" id="PS51470">
    <property type="entry name" value="FG_GAP"/>
    <property type="match status" value="2"/>
</dbReference>
<keyword evidence="13 15" id="KW-0675">Receptor</keyword>
<dbReference type="GO" id="GO:0009897">
    <property type="term" value="C:external side of plasma membrane"/>
    <property type="evidence" value="ECO:0007669"/>
    <property type="project" value="TreeGrafter"/>
</dbReference>
<feature type="signal peptide" evidence="15">
    <location>
        <begin position="1"/>
        <end position="16"/>
    </location>
</feature>
<organism evidence="16 17">
    <name type="scientific">Cirrhinus molitorella</name>
    <name type="common">mud carp</name>
    <dbReference type="NCBI Taxonomy" id="172907"/>
    <lineage>
        <taxon>Eukaryota</taxon>
        <taxon>Metazoa</taxon>
        <taxon>Chordata</taxon>
        <taxon>Craniata</taxon>
        <taxon>Vertebrata</taxon>
        <taxon>Euteleostomi</taxon>
        <taxon>Actinopterygii</taxon>
        <taxon>Neopterygii</taxon>
        <taxon>Teleostei</taxon>
        <taxon>Ostariophysi</taxon>
        <taxon>Cypriniformes</taxon>
        <taxon>Cyprinidae</taxon>
        <taxon>Labeoninae</taxon>
        <taxon>Labeonini</taxon>
        <taxon>Cirrhinus</taxon>
    </lineage>
</organism>
<evidence type="ECO:0000256" key="2">
    <source>
        <dbReference type="ARBA" id="ARBA00008054"/>
    </source>
</evidence>
<keyword evidence="7" id="KW-0106">Calcium</keyword>
<evidence type="ECO:0000256" key="9">
    <source>
        <dbReference type="ARBA" id="ARBA00022989"/>
    </source>
</evidence>
<evidence type="ECO:0000256" key="12">
    <source>
        <dbReference type="ARBA" id="ARBA00023157"/>
    </source>
</evidence>
<keyword evidence="6" id="KW-0677">Repeat</keyword>
<dbReference type="InterPro" id="IPR028994">
    <property type="entry name" value="Integrin_alpha_N"/>
</dbReference>
<dbReference type="InterPro" id="IPR048285">
    <property type="entry name" value="Integrin_alpha_Ig-like_2"/>
</dbReference>
<feature type="transmembrane region" description="Helical" evidence="15">
    <location>
        <begin position="1133"/>
        <end position="1152"/>
    </location>
</feature>
<keyword evidence="11 15" id="KW-0472">Membrane</keyword>
<dbReference type="InterPro" id="IPR000413">
    <property type="entry name" value="Integrin_alpha"/>
</dbReference>
<dbReference type="PRINTS" id="PR00453">
    <property type="entry name" value="VWFADOMAIN"/>
</dbReference>
<dbReference type="SMART" id="SM00191">
    <property type="entry name" value="Int_alpha"/>
    <property type="match status" value="3"/>
</dbReference>
<dbReference type="Gene3D" id="1.20.5.930">
    <property type="entry name" value="Bicelle-embedded integrin alpha(iib) transmembrane segment"/>
    <property type="match status" value="1"/>
</dbReference>
<evidence type="ECO:0000256" key="4">
    <source>
        <dbReference type="ARBA" id="ARBA00022723"/>
    </source>
</evidence>
<dbReference type="PANTHER" id="PTHR23220:SF79">
    <property type="entry name" value="INTEGRIN ALPHA-E"/>
    <property type="match status" value="1"/>
</dbReference>
<keyword evidence="9 15" id="KW-1133">Transmembrane helix</keyword>
<comment type="caution">
    <text evidence="16">The sequence shown here is derived from an EMBL/GenBank/DDBJ whole genome shotgun (WGS) entry which is preliminary data.</text>
</comment>
<keyword evidence="17" id="KW-1185">Reference proteome</keyword>
<dbReference type="GO" id="GO:0005178">
    <property type="term" value="F:integrin binding"/>
    <property type="evidence" value="ECO:0007669"/>
    <property type="project" value="TreeGrafter"/>
</dbReference>
<feature type="chain" id="PRO_5047551200" evidence="15">
    <location>
        <begin position="17"/>
        <end position="1170"/>
    </location>
</feature>
<evidence type="ECO:0000256" key="1">
    <source>
        <dbReference type="ARBA" id="ARBA00004479"/>
    </source>
</evidence>
<evidence type="ECO:0000256" key="10">
    <source>
        <dbReference type="ARBA" id="ARBA00023037"/>
    </source>
</evidence>
<dbReference type="InterPro" id="IPR002035">
    <property type="entry name" value="VWF_A"/>
</dbReference>
<evidence type="ECO:0000256" key="6">
    <source>
        <dbReference type="ARBA" id="ARBA00022737"/>
    </source>
</evidence>
<sequence length="1170" mass="129370">MYRGLLFMIVIWSATGFNIQITPVKHFTNVDPLFGQTVIHSKDGIFVPSPKTGKLFRCTLKKECVTVYSDAEKPKGLRQVASVSSLPSEEEQRIMMCNQVRITSVTEDLNGDCKLMSSTGKFIKKPNPVALVNNSSNSNNNNNNHYQDQRRKRRDILSIPKAIQEMTQIADPGKSLSVSNYATLDDIRSPRELGLIGAEDQMENEKLNNNNNNNNHYRGGRISEVKRRRRRDAQLDSDTDEDEDEDDAGTEIAFVLDGSGSIKRDDFQRAKDFIYNVIFNVWNTCFDCDFAIVQYGSKIRTELSLLDNKDGPRTLQKVKEIKQIYNLTKTASAIHHVLTDIFIPENGSNINSRKIIIVLSDGEILADPMNLNDVLNMPQMKGVTRYSIGVGDGILTKPQAIKEMMDIADRGKFFNVSNYAALDDILSSLQQSIVGIEGTQQGAGFQFQLSEAGFSSHLMEGNSYLFGAVGAYDWSGGVILQSDKTVKFLNDSNNGPKFSYLGYSVTSTKVNPSKTLYISGAPRYNLTGGVFIFDDSEKYVLQGDQVGSYFGSVLCALDNKDGYTDYLLVGAPHFHRSGEEGKVLVYRLNQDRFESVLMELQGDGEQTFARFGAAIASIGDIDGNKFTDVAIGAPLETDSSGSIYIYSGFKDGLRFSQKISPSDFGMKLAHFGQSVSSAPAMAMASNKGAIAVGSQGGVLVFETIPVLVIKPSITIKPDIIPLDQQMNEISSKFDIMFSVCFGVSKGKSESDLPIKYQIDLDSGVNKKRLTVDGSHSLTNSFTLKPDTECIPSIKLKYLGCFDCFSPIKVKLNFSLDLSPNEAAVRILDAFTPTEVIKEISFEKDCTAANCKPEITLSDSEISGTLIVIGETQSLNLNINLINTKDPSYMTTLTLTFPSILSQRKIEGATCPVKNDNQIQCNLHHPIFKRGSQSNLFISWQLNDVKSELNSSMIIANLTSQNRGSEILDSKIYPFVVKHSLPIQLTGSAIPNRLRIEEGKEGETQKFTFSFQFAGENKYGAAINVVVNITKDTFKTDLEIISVKPQEECVTPKNTKVEEYYTITCTITELKEIVIEAKVFIHDIQDKSDRITATGTYSFDNTVYNAKDTSGTIPAMQVEVIISKLHVTASKGPIIGGSIGGFLLLIIIIIILIKCGFFRRRRKLDQTQSES</sequence>
<evidence type="ECO:0000256" key="13">
    <source>
        <dbReference type="ARBA" id="ARBA00023170"/>
    </source>
</evidence>
<dbReference type="Proteomes" id="UP001187343">
    <property type="component" value="Unassembled WGS sequence"/>
</dbReference>
<dbReference type="GO" id="GO:0007229">
    <property type="term" value="P:integrin-mediated signaling pathway"/>
    <property type="evidence" value="ECO:0007669"/>
    <property type="project" value="UniProtKB-KW"/>
</dbReference>
<keyword evidence="3 15" id="KW-0812">Transmembrane</keyword>
<dbReference type="AlphaFoldDB" id="A0AA88PC66"/>
<evidence type="ECO:0000256" key="14">
    <source>
        <dbReference type="ARBA" id="ARBA00023180"/>
    </source>
</evidence>
<gene>
    <name evidence="16" type="ORF">Q8A67_018478</name>
</gene>
<evidence type="ECO:0000313" key="16">
    <source>
        <dbReference type="EMBL" id="KAK2881210.1"/>
    </source>
</evidence>
<evidence type="ECO:0000256" key="15">
    <source>
        <dbReference type="RuleBase" id="RU003762"/>
    </source>
</evidence>
<dbReference type="SUPFAM" id="SSF69179">
    <property type="entry name" value="Integrin domains"/>
    <property type="match status" value="2"/>
</dbReference>
<dbReference type="SMART" id="SM00327">
    <property type="entry name" value="VWA"/>
    <property type="match status" value="1"/>
</dbReference>
<evidence type="ECO:0000256" key="3">
    <source>
        <dbReference type="ARBA" id="ARBA00022692"/>
    </source>
</evidence>
<dbReference type="GO" id="GO:0046872">
    <property type="term" value="F:metal ion binding"/>
    <property type="evidence" value="ECO:0007669"/>
    <property type="project" value="UniProtKB-KW"/>
</dbReference>
<comment type="similarity">
    <text evidence="2 15">Belongs to the integrin alpha chain family.</text>
</comment>
<dbReference type="InterPro" id="IPR013517">
    <property type="entry name" value="FG-GAP"/>
</dbReference>
<dbReference type="SUPFAM" id="SSF69318">
    <property type="entry name" value="Integrin alpha N-terminal domain"/>
    <property type="match status" value="1"/>
</dbReference>
<dbReference type="Gene3D" id="2.130.10.130">
    <property type="entry name" value="Integrin alpha, N-terminal"/>
    <property type="match status" value="1"/>
</dbReference>
<keyword evidence="10 15" id="KW-0401">Integrin</keyword>
<keyword evidence="14" id="KW-0325">Glycoprotein</keyword>
<dbReference type="PRINTS" id="PR01185">
    <property type="entry name" value="INTEGRINA"/>
</dbReference>
<dbReference type="InterPro" id="IPR032695">
    <property type="entry name" value="Integrin_dom_sf"/>
</dbReference>
<keyword evidence="12" id="KW-1015">Disulfide bond</keyword>
<protein>
    <submittedName>
        <fullName evidence="16">Uncharacterized protein</fullName>
    </submittedName>
</protein>
<dbReference type="GO" id="GO:0007160">
    <property type="term" value="P:cell-matrix adhesion"/>
    <property type="evidence" value="ECO:0007669"/>
    <property type="project" value="TreeGrafter"/>
</dbReference>
<evidence type="ECO:0000256" key="8">
    <source>
        <dbReference type="ARBA" id="ARBA00022889"/>
    </source>
</evidence>
<dbReference type="PANTHER" id="PTHR23220">
    <property type="entry name" value="INTEGRIN ALPHA"/>
    <property type="match status" value="1"/>
</dbReference>
<evidence type="ECO:0000256" key="7">
    <source>
        <dbReference type="ARBA" id="ARBA00022837"/>
    </source>
</evidence>
<evidence type="ECO:0000256" key="11">
    <source>
        <dbReference type="ARBA" id="ARBA00023136"/>
    </source>
</evidence>
<proteinExistence type="inferred from homology"/>
<keyword evidence="8 15" id="KW-0130">Cell adhesion</keyword>
<dbReference type="PROSITE" id="PS50234">
    <property type="entry name" value="VWFA"/>
    <property type="match status" value="1"/>
</dbReference>
<dbReference type="EMBL" id="JAUYZG010000018">
    <property type="protein sequence ID" value="KAK2881210.1"/>
    <property type="molecule type" value="Genomic_DNA"/>
</dbReference>
<keyword evidence="5 15" id="KW-0732">Signal</keyword>
<name>A0AA88PC66_9TELE</name>
<reference evidence="16" key="1">
    <citation type="submission" date="2023-08" db="EMBL/GenBank/DDBJ databases">
        <title>Chromosome-level Genome Assembly of mud carp (Cirrhinus molitorella).</title>
        <authorList>
            <person name="Liu H."/>
        </authorList>
    </citation>
    <scope>NUCLEOTIDE SEQUENCE</scope>
    <source>
        <strain evidence="16">Prfri</strain>
        <tissue evidence="16">Muscle</tissue>
    </source>
</reference>
<dbReference type="Pfam" id="PF00092">
    <property type="entry name" value="VWA"/>
    <property type="match status" value="1"/>
</dbReference>
<dbReference type="InterPro" id="IPR013519">
    <property type="entry name" value="Int_alpha_beta-p"/>
</dbReference>
<comment type="subcellular location">
    <subcellularLocation>
        <location evidence="1 15">Membrane</location>
        <topology evidence="1 15">Single-pass type I membrane protein</topology>
    </subcellularLocation>
</comment>